<dbReference type="AlphaFoldDB" id="A0AAW1LMC6"/>
<feature type="compositionally biased region" description="Polar residues" evidence="1">
    <location>
        <begin position="553"/>
        <end position="565"/>
    </location>
</feature>
<comment type="caution">
    <text evidence="2">The sequence shown here is derived from an EMBL/GenBank/DDBJ whole genome shotgun (WGS) entry which is preliminary data.</text>
</comment>
<keyword evidence="3" id="KW-1185">Reference proteome</keyword>
<evidence type="ECO:0000313" key="2">
    <source>
        <dbReference type="EMBL" id="KAK9734773.1"/>
    </source>
</evidence>
<feature type="region of interest" description="Disordered" evidence="1">
    <location>
        <begin position="110"/>
        <end position="197"/>
    </location>
</feature>
<dbReference type="EMBL" id="JBDFQZ010000004">
    <property type="protein sequence ID" value="KAK9734773.1"/>
    <property type="molecule type" value="Genomic_DNA"/>
</dbReference>
<dbReference type="Pfam" id="PF12043">
    <property type="entry name" value="DUF3527"/>
    <property type="match status" value="2"/>
</dbReference>
<proteinExistence type="predicted"/>
<reference evidence="2 3" key="1">
    <citation type="submission" date="2024-03" db="EMBL/GenBank/DDBJ databases">
        <title>WGS assembly of Saponaria officinalis var. Norfolk2.</title>
        <authorList>
            <person name="Jenkins J."/>
            <person name="Shu S."/>
            <person name="Grimwood J."/>
            <person name="Barry K."/>
            <person name="Goodstein D."/>
            <person name="Schmutz J."/>
            <person name="Leebens-Mack J."/>
            <person name="Osbourn A."/>
        </authorList>
    </citation>
    <scope>NUCLEOTIDE SEQUENCE [LARGE SCALE GENOMIC DNA]</scope>
    <source>
        <strain evidence="3">cv. Norfolk2</strain>
        <strain evidence="2">JIC</strain>
        <tissue evidence="2">Leaf</tissue>
    </source>
</reference>
<evidence type="ECO:0000313" key="3">
    <source>
        <dbReference type="Proteomes" id="UP001443914"/>
    </source>
</evidence>
<feature type="compositionally biased region" description="Low complexity" evidence="1">
    <location>
        <begin position="527"/>
        <end position="551"/>
    </location>
</feature>
<dbReference type="Proteomes" id="UP001443914">
    <property type="component" value="Unassembled WGS sequence"/>
</dbReference>
<sequence length="958" mass="105858">MVSGGAETTCATRTRHGTKLQDILMSDKPNLSYADFHHELTRNPDAPLPKYVGSQQSQLLERSNLKEEELVRYMSNLPSYLERGKSYQEKALSVGVLDWKRLEKWRHSQKQTLPKHSIYSPSSSNTSLFSTDGSSTHSSRGQSRSPAHQRSQSISLHSVLKTLPKEDHVQDAKDSSRKGYSRSPVRHVTPGSVLRSHPQKVYAEGSMPHEIEVFGGNIHKFRDSTPNTGNWLNRQHKVSGAAPLCERKDSHLRSLSEVGRKSFPNKCEVAPTGKGKKTIQYVESSKETGRSREIKLNAADIGCSEGDKSSNFVVPRDSLEHTRSNFTGSASFTKNDRLSVVPGEKFLLARNNFDDRRRFTSDIGHQLAPTVSRFQHDSDVNIPSQESHISFQSTTKKPQTPPSINAQGIKHSVEEPRAPSFPARMLSSPSKRRHSQEKTVAEMRGDSAAKSSEELDARKNSDSIPKARNPSPIRRLSFAVSRMIKNVGPRDNSPLRRSNSKECIVKLRPAPPDPSLFIDNPCRDKLSTNNSNNRRSSSPLRRLLDPLLKPRVSNCSEPLNKQTSAGVDVVKSHSKPLDSRPGNSVVENLRSASASDGSSKVQALLQVSFKNGLPLFTFAIDNENNILAATLRKSSAPGKGHHSWIYTFFAIHEVRRKSGSWLNSRGKGGSHGYVPNVVAQMKVSDSCSSSYIGHENANDVVSREFDLFAVDVGQGDEYSTDFHPTNELAAIIVTLPQFTTGNISKDGDSSYDWLDISQGSLRENSQATRSNDNSGDNSPFHHSLLSLNLSTTLVLPGGVHTVPSKGEISRLAQRWRSGGLCDCGGWDLGCQLRVYNTNKKEYQTKFDSSGICQNKDKLQLFPQVGHDNQPVLSLVPFKDRIYSVEFSSSLSLLQAFAVSVSFIDCKRPPELSVSTNVPEKATAEVGVFEVPTRSMMSNQADVPGRYVSYPPHSPVGRV</sequence>
<dbReference type="EMBL" id="JBDFQZ010000004">
    <property type="protein sequence ID" value="KAK9734771.1"/>
    <property type="molecule type" value="Genomic_DNA"/>
</dbReference>
<evidence type="ECO:0000256" key="1">
    <source>
        <dbReference type="SAM" id="MobiDB-lite"/>
    </source>
</evidence>
<protein>
    <submittedName>
        <fullName evidence="2">Uncharacterized protein</fullName>
    </submittedName>
</protein>
<feature type="compositionally biased region" description="Low complexity" evidence="1">
    <location>
        <begin position="120"/>
        <end position="145"/>
    </location>
</feature>
<organism evidence="2 3">
    <name type="scientific">Saponaria officinalis</name>
    <name type="common">Common soapwort</name>
    <name type="synonym">Lychnis saponaria</name>
    <dbReference type="NCBI Taxonomy" id="3572"/>
    <lineage>
        <taxon>Eukaryota</taxon>
        <taxon>Viridiplantae</taxon>
        <taxon>Streptophyta</taxon>
        <taxon>Embryophyta</taxon>
        <taxon>Tracheophyta</taxon>
        <taxon>Spermatophyta</taxon>
        <taxon>Magnoliopsida</taxon>
        <taxon>eudicotyledons</taxon>
        <taxon>Gunneridae</taxon>
        <taxon>Pentapetalae</taxon>
        <taxon>Caryophyllales</taxon>
        <taxon>Caryophyllaceae</taxon>
        <taxon>Caryophylleae</taxon>
        <taxon>Saponaria</taxon>
    </lineage>
</organism>
<dbReference type="InterPro" id="IPR021916">
    <property type="entry name" value="DUF3527"/>
</dbReference>
<feature type="compositionally biased region" description="Polar residues" evidence="1">
    <location>
        <begin position="386"/>
        <end position="406"/>
    </location>
</feature>
<feature type="compositionally biased region" description="Basic and acidic residues" evidence="1">
    <location>
        <begin position="163"/>
        <end position="177"/>
    </location>
</feature>
<feature type="region of interest" description="Disordered" evidence="1">
    <location>
        <begin position="386"/>
        <end position="584"/>
    </location>
</feature>
<dbReference type="PANTHER" id="PTHR31390">
    <property type="entry name" value="EXPRESSED PROTEIN"/>
    <property type="match status" value="1"/>
</dbReference>
<feature type="compositionally biased region" description="Basic and acidic residues" evidence="1">
    <location>
        <begin position="436"/>
        <end position="461"/>
    </location>
</feature>
<accession>A0AAW1LMC6</accession>
<gene>
    <name evidence="2" type="ORF">RND81_04G162500</name>
</gene>
<feature type="compositionally biased region" description="Polar residues" evidence="1">
    <location>
        <begin position="146"/>
        <end position="156"/>
    </location>
</feature>
<dbReference type="PANTHER" id="PTHR31390:SF4">
    <property type="entry name" value="DUF3527 DOMAIN-CONTAINING PROTEIN"/>
    <property type="match status" value="1"/>
</dbReference>
<name>A0AAW1LMC6_SAPOF</name>